<organism evidence="1 2">
    <name type="scientific">Klebsiella pneumoniae</name>
    <dbReference type="NCBI Taxonomy" id="573"/>
    <lineage>
        <taxon>Bacteria</taxon>
        <taxon>Pseudomonadati</taxon>
        <taxon>Pseudomonadota</taxon>
        <taxon>Gammaproteobacteria</taxon>
        <taxon>Enterobacterales</taxon>
        <taxon>Enterobacteriaceae</taxon>
        <taxon>Klebsiella/Raoultella group</taxon>
        <taxon>Klebsiella</taxon>
        <taxon>Klebsiella pneumoniae complex</taxon>
    </lineage>
</organism>
<evidence type="ECO:0000313" key="2">
    <source>
        <dbReference type="Proteomes" id="UP000664620"/>
    </source>
</evidence>
<proteinExistence type="predicted"/>
<dbReference type="PANTHER" id="PTHR30441">
    <property type="entry name" value="DUF748 DOMAIN-CONTAINING PROTEIN"/>
    <property type="match status" value="1"/>
</dbReference>
<comment type="caution">
    <text evidence="1">The sequence shown here is derived from an EMBL/GenBank/DDBJ whole genome shotgun (WGS) entry which is preliminary data.</text>
</comment>
<dbReference type="EMBL" id="JAGETO010000088">
    <property type="protein sequence ID" value="MBO2029458.1"/>
    <property type="molecule type" value="Genomic_DNA"/>
</dbReference>
<name>A0A939NRE3_KLEPN</name>
<gene>
    <name evidence="1" type="ORF">J4734_19800</name>
</gene>
<dbReference type="InterPro" id="IPR052894">
    <property type="entry name" value="AsmA-related"/>
</dbReference>
<evidence type="ECO:0000313" key="1">
    <source>
        <dbReference type="EMBL" id="MBO2029458.1"/>
    </source>
</evidence>
<dbReference type="AlphaFoldDB" id="A0A939NRE3"/>
<dbReference type="GO" id="GO:0005886">
    <property type="term" value="C:plasma membrane"/>
    <property type="evidence" value="ECO:0007669"/>
    <property type="project" value="TreeGrafter"/>
</dbReference>
<reference evidence="1" key="1">
    <citation type="submission" date="2021-03" db="EMBL/GenBank/DDBJ databases">
        <title>Molecular epidemiology and mechanisms of colistin and carbapenem resistance in Enterobacteriaceae from clinical isolates, the environment and porcine samples in Pretoria, South Africa.</title>
        <authorList>
            <person name="Bogoshi D."/>
            <person name="Mbelle N.M."/>
            <person name="Naidoo V."/>
            <person name="Osei Sekyere J."/>
        </authorList>
    </citation>
    <scope>NUCLEOTIDE SEQUENCE</scope>
    <source>
        <strain evidence="1">C034</strain>
    </source>
</reference>
<dbReference type="PANTHER" id="PTHR30441:SF4">
    <property type="entry name" value="PROTEIN ASMA"/>
    <property type="match status" value="1"/>
</dbReference>
<protein>
    <recommendedName>
        <fullName evidence="3">AsmA protein</fullName>
    </recommendedName>
</protein>
<dbReference type="Proteomes" id="UP000664620">
    <property type="component" value="Unassembled WGS sequence"/>
</dbReference>
<dbReference type="GO" id="GO:0090313">
    <property type="term" value="P:regulation of protein targeting to membrane"/>
    <property type="evidence" value="ECO:0007669"/>
    <property type="project" value="TreeGrafter"/>
</dbReference>
<accession>A0A939NRE3</accession>
<sequence>MDARGDTPLATFQPALQNVEIGSLIKAFNYSLNLTGKLSLSGEFSGTRIDADDFRRHWQGQAQLQMADTRTEGLNFQQLAAGRGAQHQRAGAGKLRQCHPPDSVSSRLTLDNGLVTLNRLQGQSDVMAMTGEGQLDLQKENCDMRFNVRVLGGWKGGQAYRPPETDRYPAAHLRRVAVAELQSAGRSDPAQTAAG</sequence>
<evidence type="ECO:0008006" key="3">
    <source>
        <dbReference type="Google" id="ProtNLM"/>
    </source>
</evidence>